<dbReference type="GeneID" id="31235630"/>
<dbReference type="EMBL" id="JBHSJE010000014">
    <property type="protein sequence ID" value="MFC4983193.1"/>
    <property type="molecule type" value="Genomic_DNA"/>
</dbReference>
<dbReference type="Pfam" id="PF18370">
    <property type="entry name" value="RGI_lyase"/>
    <property type="match status" value="1"/>
</dbReference>
<feature type="domain" description="Rhamnogalacturonan lyase family 11 C-terminal" evidence="2">
    <location>
        <begin position="116"/>
        <end position="567"/>
    </location>
</feature>
<dbReference type="SUPFAM" id="SSF69318">
    <property type="entry name" value="Integrin alpha N-terminal domain"/>
    <property type="match status" value="1"/>
</dbReference>
<proteinExistence type="predicted"/>
<dbReference type="InterPro" id="IPR028994">
    <property type="entry name" value="Integrin_alpha_N"/>
</dbReference>
<organism evidence="3 4">
    <name type="scientific">Streptomyces atroolivaceus</name>
    <dbReference type="NCBI Taxonomy" id="66869"/>
    <lineage>
        <taxon>Bacteria</taxon>
        <taxon>Bacillati</taxon>
        <taxon>Actinomycetota</taxon>
        <taxon>Actinomycetes</taxon>
        <taxon>Kitasatosporales</taxon>
        <taxon>Streptomycetaceae</taxon>
        <taxon>Streptomyces</taxon>
    </lineage>
</organism>
<evidence type="ECO:0008006" key="5">
    <source>
        <dbReference type="Google" id="ProtNLM"/>
    </source>
</evidence>
<evidence type="ECO:0000313" key="3">
    <source>
        <dbReference type="EMBL" id="MFC4983193.1"/>
    </source>
</evidence>
<dbReference type="PANTHER" id="PTHR43118:SF1">
    <property type="entry name" value="RHAMNOGALACTURONAN LYASE (EUROFUNG)"/>
    <property type="match status" value="1"/>
</dbReference>
<dbReference type="Pfam" id="PF21348">
    <property type="entry name" value="RGL11_C"/>
    <property type="match status" value="1"/>
</dbReference>
<dbReference type="Proteomes" id="UP001595908">
    <property type="component" value="Unassembled WGS sequence"/>
</dbReference>
<name>A0ABV9VHV9_STRAZ</name>
<dbReference type="InterPro" id="IPR034641">
    <property type="entry name" value="RGL11"/>
</dbReference>
<feature type="domain" description="Rhamnogalacturonan I lyase beta-sheet" evidence="1">
    <location>
        <begin position="1"/>
        <end position="89"/>
    </location>
</feature>
<dbReference type="Gene3D" id="2.60.40.10">
    <property type="entry name" value="Immunoglobulins"/>
    <property type="match status" value="1"/>
</dbReference>
<sequence length="577" mass="62810">MEKLGRGVVAVRSSSTDVLVSWRLLGLDPEGIGFNVYRSTGESGGYAKLNSQVLTKGTNFTDTTADLTQSNSYRVRPVVDGTEQGPSGTFELSADHAQEPVVRIPLRDGAQIKFTWVGDLDGDGEYDYIVDRQTAPRTIEAYRSDGTFLWSMNMGPNGKNVNNIEGGASSIDTGNWDGVTVYDFDGDGKAEVAARIAGGVTFGDGTKFTRAKGDRQFIAMLDGLTGAPRATAPVPDDYIADGPLAARFAVGHLDGRTPTLVSFMKNRVGKGGFNLMIGAWTFDGSKIEQKWKWLRGKQSAADGHNTRVIDVDGDGKDEVAEIGFVLNGDGTLRYSLADQGIGHGDRWYIGKMDPDRPGLQGYGVQQDNTSGLREYYYDATDGSMIWKHSAKGIVDVGRGLVGDIDPDEPGMEAWSFSGLYNAKSNKLLAKNTSLQPWPALGLWWDGDLGMELLNDGKIEKWNPASPSTARSVPRVETVWKLGARGFGSTDNPTLIGDLFGDWREEAVFTNADNNELVILSTDQATDNRLYTLAHNPAYRNDMTVKGYMQSHQVDYYLGHEMSAPPRPDISYVGESAE</sequence>
<dbReference type="InterPro" id="IPR013783">
    <property type="entry name" value="Ig-like_fold"/>
</dbReference>
<comment type="caution">
    <text evidence="3">The sequence shown here is derived from an EMBL/GenBank/DDBJ whole genome shotgun (WGS) entry which is preliminary data.</text>
</comment>
<dbReference type="InterPro" id="IPR049366">
    <property type="entry name" value="RGL11_C"/>
</dbReference>
<reference evidence="4" key="1">
    <citation type="journal article" date="2019" name="Int. J. Syst. Evol. Microbiol.">
        <title>The Global Catalogue of Microorganisms (GCM) 10K type strain sequencing project: providing services to taxonomists for standard genome sequencing and annotation.</title>
        <authorList>
            <consortium name="The Broad Institute Genomics Platform"/>
            <consortium name="The Broad Institute Genome Sequencing Center for Infectious Disease"/>
            <person name="Wu L."/>
            <person name="Ma J."/>
        </authorList>
    </citation>
    <scope>NUCLEOTIDE SEQUENCE [LARGE SCALE GENOMIC DNA]</scope>
    <source>
        <strain evidence="4">ICMP 257</strain>
    </source>
</reference>
<evidence type="ECO:0000259" key="2">
    <source>
        <dbReference type="Pfam" id="PF21348"/>
    </source>
</evidence>
<accession>A0ABV9VHV9</accession>
<dbReference type="InterPro" id="IPR041624">
    <property type="entry name" value="RGI_lyase"/>
</dbReference>
<gene>
    <name evidence="3" type="ORF">ACFPL4_33490</name>
</gene>
<keyword evidence="4" id="KW-1185">Reference proteome</keyword>
<dbReference type="PANTHER" id="PTHR43118">
    <property type="entry name" value="RHAMNOGALACTURONAN LYASE (EUROFUNG)"/>
    <property type="match status" value="1"/>
</dbReference>
<evidence type="ECO:0000259" key="1">
    <source>
        <dbReference type="Pfam" id="PF18370"/>
    </source>
</evidence>
<evidence type="ECO:0000313" key="4">
    <source>
        <dbReference type="Proteomes" id="UP001595908"/>
    </source>
</evidence>
<dbReference type="RefSeq" id="WP_244300307.1">
    <property type="nucleotide sequence ID" value="NZ_JBHSJE010000014.1"/>
</dbReference>
<protein>
    <recommendedName>
        <fullName evidence="5">Rhamnogalacturonan I lyase beta-sheet domain-containing protein</fullName>
    </recommendedName>
</protein>